<dbReference type="AlphaFoldDB" id="A0A2S2N6K4"/>
<accession>A0A2S2N6K4</accession>
<proteinExistence type="predicted"/>
<evidence type="ECO:0000313" key="1">
    <source>
        <dbReference type="EMBL" id="MBY12750.1"/>
    </source>
</evidence>
<dbReference type="EMBL" id="GGMR01000131">
    <property type="protein sequence ID" value="MBY12750.1"/>
    <property type="molecule type" value="Transcribed_RNA"/>
</dbReference>
<organism evidence="1">
    <name type="scientific">Schizaphis graminum</name>
    <name type="common">Green bug aphid</name>
    <dbReference type="NCBI Taxonomy" id="13262"/>
    <lineage>
        <taxon>Eukaryota</taxon>
        <taxon>Metazoa</taxon>
        <taxon>Ecdysozoa</taxon>
        <taxon>Arthropoda</taxon>
        <taxon>Hexapoda</taxon>
        <taxon>Insecta</taxon>
        <taxon>Pterygota</taxon>
        <taxon>Neoptera</taxon>
        <taxon>Paraneoptera</taxon>
        <taxon>Hemiptera</taxon>
        <taxon>Sternorrhyncha</taxon>
        <taxon>Aphidomorpha</taxon>
        <taxon>Aphidoidea</taxon>
        <taxon>Aphididae</taxon>
        <taxon>Aphidini</taxon>
        <taxon>Schizaphis</taxon>
    </lineage>
</organism>
<name>A0A2S2N6K4_SCHGA</name>
<gene>
    <name evidence="1" type="ORF">g.98310</name>
</gene>
<reference evidence="1" key="1">
    <citation type="submission" date="2018-04" db="EMBL/GenBank/DDBJ databases">
        <title>Transcriptome of Schizaphis graminum biotype I.</title>
        <authorList>
            <person name="Scully E.D."/>
            <person name="Geib S.M."/>
            <person name="Palmer N.A."/>
            <person name="Koch K."/>
            <person name="Bradshaw J."/>
            <person name="Heng-Moss T."/>
            <person name="Sarath G."/>
        </authorList>
    </citation>
    <scope>NUCLEOTIDE SEQUENCE</scope>
</reference>
<sequence length="132" mass="14047">MRVSPTYLYTFLLDQNSRMTPLVAFPTRFPVRTQASAAAATHLYLYTARPAVPRSRAHGVTIYYNDICSVDAATTAALSPATPSTAAETAIVAVNATAVTAAATSDDAPADLHSPDDGLPRRRLIVPIFNGR</sequence>
<protein>
    <submittedName>
        <fullName evidence="1">Uncharacterized protein</fullName>
    </submittedName>
</protein>